<evidence type="ECO:0000256" key="5">
    <source>
        <dbReference type="SAM" id="Phobius"/>
    </source>
</evidence>
<gene>
    <name evidence="7" type="ORF">OKC24_15065</name>
</gene>
<feature type="transmembrane region" description="Helical" evidence="5">
    <location>
        <begin position="44"/>
        <end position="64"/>
    </location>
</feature>
<dbReference type="InterPro" id="IPR036259">
    <property type="entry name" value="MFS_trans_sf"/>
</dbReference>
<dbReference type="PROSITE" id="PS50850">
    <property type="entry name" value="MFS"/>
    <property type="match status" value="1"/>
</dbReference>
<feature type="transmembrane region" description="Helical" evidence="5">
    <location>
        <begin position="18"/>
        <end position="37"/>
    </location>
</feature>
<dbReference type="RefSeq" id="WP_131275722.1">
    <property type="nucleotide sequence ID" value="NZ_JAPEQW010000022.1"/>
</dbReference>
<feature type="domain" description="Major facilitator superfamily (MFS) profile" evidence="6">
    <location>
        <begin position="1"/>
        <end position="134"/>
    </location>
</feature>
<evidence type="ECO:0000256" key="4">
    <source>
        <dbReference type="ARBA" id="ARBA00023136"/>
    </source>
</evidence>
<evidence type="ECO:0000313" key="8">
    <source>
        <dbReference type="Proteomes" id="UP001209682"/>
    </source>
</evidence>
<keyword evidence="3 5" id="KW-1133">Transmembrane helix</keyword>
<sequence length="134" mass="14465">MGAIVLGPLADRFGRKTLLLFSVFIFSCSCMLSSFAQNLTQLEILRFIAGLGVGAALPNAKMLLSEYCPAHKRAFIVNTMYCGFPIGAATGGFAVAYIVPHFGWESMLLLSGILPLLLTIWWHGCCPNLCGICC</sequence>
<protein>
    <submittedName>
        <fullName evidence="7">MFS transporter</fullName>
    </submittedName>
</protein>
<name>A0ABT3NLN5_9GAMM</name>
<dbReference type="InterPro" id="IPR020846">
    <property type="entry name" value="MFS_dom"/>
</dbReference>
<dbReference type="InterPro" id="IPR011701">
    <property type="entry name" value="MFS"/>
</dbReference>
<dbReference type="EMBL" id="JAPEQW010000022">
    <property type="protein sequence ID" value="MCW8040459.1"/>
    <property type="molecule type" value="Genomic_DNA"/>
</dbReference>
<dbReference type="Pfam" id="PF07690">
    <property type="entry name" value="MFS_1"/>
    <property type="match status" value="1"/>
</dbReference>
<proteinExistence type="predicted"/>
<dbReference type="Proteomes" id="UP001209682">
    <property type="component" value="Unassembled WGS sequence"/>
</dbReference>
<evidence type="ECO:0000256" key="1">
    <source>
        <dbReference type="ARBA" id="ARBA00004141"/>
    </source>
</evidence>
<keyword evidence="8" id="KW-1185">Reference proteome</keyword>
<keyword evidence="4 5" id="KW-0472">Membrane</keyword>
<dbReference type="Gene3D" id="1.20.1250.20">
    <property type="entry name" value="MFS general substrate transporter like domains"/>
    <property type="match status" value="1"/>
</dbReference>
<evidence type="ECO:0000313" key="7">
    <source>
        <dbReference type="EMBL" id="MCW8040459.1"/>
    </source>
</evidence>
<feature type="transmembrane region" description="Helical" evidence="5">
    <location>
        <begin position="106"/>
        <end position="124"/>
    </location>
</feature>
<evidence type="ECO:0000256" key="3">
    <source>
        <dbReference type="ARBA" id="ARBA00022989"/>
    </source>
</evidence>
<feature type="transmembrane region" description="Helical" evidence="5">
    <location>
        <begin position="76"/>
        <end position="99"/>
    </location>
</feature>
<evidence type="ECO:0000256" key="2">
    <source>
        <dbReference type="ARBA" id="ARBA00022692"/>
    </source>
</evidence>
<dbReference type="SUPFAM" id="SSF103473">
    <property type="entry name" value="MFS general substrate transporter"/>
    <property type="match status" value="1"/>
</dbReference>
<organism evidence="7 8">
    <name type="scientific">Acinetobacter entericus</name>
    <dbReference type="NCBI Taxonomy" id="2989714"/>
    <lineage>
        <taxon>Bacteria</taxon>
        <taxon>Pseudomonadati</taxon>
        <taxon>Pseudomonadota</taxon>
        <taxon>Gammaproteobacteria</taxon>
        <taxon>Moraxellales</taxon>
        <taxon>Moraxellaceae</taxon>
        <taxon>Acinetobacter</taxon>
    </lineage>
</organism>
<comment type="caution">
    <text evidence="7">The sequence shown here is derived from an EMBL/GenBank/DDBJ whole genome shotgun (WGS) entry which is preliminary data.</text>
</comment>
<dbReference type="PROSITE" id="PS00217">
    <property type="entry name" value="SUGAR_TRANSPORT_2"/>
    <property type="match status" value="1"/>
</dbReference>
<dbReference type="PROSITE" id="PS00216">
    <property type="entry name" value="SUGAR_TRANSPORT_1"/>
    <property type="match status" value="1"/>
</dbReference>
<dbReference type="PANTHER" id="PTHR23508">
    <property type="entry name" value="CARBOXYLIC ACID TRANSPORTER PROTEIN HOMOLOG"/>
    <property type="match status" value="1"/>
</dbReference>
<accession>A0ABT3NLN5</accession>
<keyword evidence="2 5" id="KW-0812">Transmembrane</keyword>
<dbReference type="PANTHER" id="PTHR23508:SF10">
    <property type="entry name" value="CARBOXYLIC ACID TRANSPORTER PROTEIN HOMOLOG"/>
    <property type="match status" value="1"/>
</dbReference>
<comment type="subcellular location">
    <subcellularLocation>
        <location evidence="1">Membrane</location>
        <topology evidence="1">Multi-pass membrane protein</topology>
    </subcellularLocation>
</comment>
<dbReference type="InterPro" id="IPR005829">
    <property type="entry name" value="Sugar_transporter_CS"/>
</dbReference>
<reference evidence="7 8" key="1">
    <citation type="submission" date="2022-11" db="EMBL/GenBank/DDBJ databases">
        <title>Acinetobacter entericus sp. nov., isolated from the gut of the plastic-eating larvae of the Coleoptera insect Zophobas atratus.</title>
        <authorList>
            <person name="Dong X."/>
            <person name="Yang Y."/>
        </authorList>
    </citation>
    <scope>NUCLEOTIDE SEQUENCE [LARGE SCALE GENOMIC DNA]</scope>
    <source>
        <strain evidence="7 8">BIT-DXN8</strain>
    </source>
</reference>
<evidence type="ECO:0000259" key="6">
    <source>
        <dbReference type="PROSITE" id="PS50850"/>
    </source>
</evidence>